<sequence>RLVHYMAGYVARKFLTRNKCEHCRSLLLQNSNVSSRVSKFTEICDRGGLLYPSKLLFEAVKKLEGIFTIFFSQEELCSDSIVDVMILVKAKFGYAIGCKLHADDFTSAVVRFYVLTRLHFYVKGLNQSREARRKRKLHLKVSRCS</sequence>
<organism evidence="1">
    <name type="scientific">Amblyomma americanum</name>
    <name type="common">Lone star tick</name>
    <dbReference type="NCBI Taxonomy" id="6943"/>
    <lineage>
        <taxon>Eukaryota</taxon>
        <taxon>Metazoa</taxon>
        <taxon>Ecdysozoa</taxon>
        <taxon>Arthropoda</taxon>
        <taxon>Chelicerata</taxon>
        <taxon>Arachnida</taxon>
        <taxon>Acari</taxon>
        <taxon>Parasitiformes</taxon>
        <taxon>Ixodida</taxon>
        <taxon>Ixodoidea</taxon>
        <taxon>Ixodidae</taxon>
        <taxon>Amblyomminae</taxon>
        <taxon>Amblyomma</taxon>
    </lineage>
</organism>
<proteinExistence type="evidence at transcript level"/>
<name>A0A0C9QZS7_AMBAM</name>
<dbReference type="AlphaFoldDB" id="A0A0C9QZS7"/>
<evidence type="ECO:0000313" key="1">
    <source>
        <dbReference type="EMBL" id="JAG90265.1"/>
    </source>
</evidence>
<protein>
    <submittedName>
        <fullName evidence="1">Uncharacterized protein</fullName>
    </submittedName>
</protein>
<accession>A0A0C9QZS7</accession>
<dbReference type="EMBL" id="GBZX01002475">
    <property type="protein sequence ID" value="JAG90265.1"/>
    <property type="molecule type" value="mRNA"/>
</dbReference>
<feature type="non-terminal residue" evidence="1">
    <location>
        <position position="1"/>
    </location>
</feature>
<reference evidence="1" key="1">
    <citation type="journal article" date="2015" name="PLoS ONE">
        <title>An Insight into the Sialome of the Lone Star Tick, Amblyomma americanum, with a Glimpse on Its Time Dependent Gene Expression.</title>
        <authorList>
            <person name="Karim S."/>
            <person name="Ribeiro J.M."/>
        </authorList>
    </citation>
    <scope>NUCLEOTIDE SEQUENCE</scope>
    <source>
        <tissue evidence="1">Salivary gland</tissue>
    </source>
</reference>